<name>A0AAD9T7H6_9HELO</name>
<protein>
    <recommendedName>
        <fullName evidence="2">Flavin reductase like domain-containing protein</fullName>
    </recommendedName>
</protein>
<dbReference type="PANTHER" id="PTHR30466">
    <property type="entry name" value="FLAVIN REDUCTASE"/>
    <property type="match status" value="1"/>
</dbReference>
<dbReference type="SUPFAM" id="SSF50475">
    <property type="entry name" value="FMN-binding split barrel"/>
    <property type="match status" value="1"/>
</dbReference>
<evidence type="ECO:0000313" key="3">
    <source>
        <dbReference type="EMBL" id="KAK2630292.1"/>
    </source>
</evidence>
<keyword evidence="1" id="KW-0560">Oxidoreductase</keyword>
<evidence type="ECO:0000313" key="4">
    <source>
        <dbReference type="Proteomes" id="UP001285354"/>
    </source>
</evidence>
<reference evidence="3" key="1">
    <citation type="submission" date="2023-06" db="EMBL/GenBank/DDBJ databases">
        <title>Draft genome of Marssonina rosae.</title>
        <authorList>
            <person name="Cheng Q."/>
        </authorList>
    </citation>
    <scope>NUCLEOTIDE SEQUENCE</scope>
    <source>
        <strain evidence="3">R4</strain>
    </source>
</reference>
<feature type="domain" description="Flavin reductase like" evidence="2">
    <location>
        <begin position="100"/>
        <end position="278"/>
    </location>
</feature>
<dbReference type="AlphaFoldDB" id="A0AAD9T7H6"/>
<dbReference type="InterPro" id="IPR050268">
    <property type="entry name" value="NADH-dep_flavin_reductase"/>
</dbReference>
<organism evidence="3 4">
    <name type="scientific">Diplocarpon rosae</name>
    <dbReference type="NCBI Taxonomy" id="946125"/>
    <lineage>
        <taxon>Eukaryota</taxon>
        <taxon>Fungi</taxon>
        <taxon>Dikarya</taxon>
        <taxon>Ascomycota</taxon>
        <taxon>Pezizomycotina</taxon>
        <taxon>Leotiomycetes</taxon>
        <taxon>Helotiales</taxon>
        <taxon>Drepanopezizaceae</taxon>
        <taxon>Diplocarpon</taxon>
    </lineage>
</organism>
<evidence type="ECO:0000259" key="2">
    <source>
        <dbReference type="SMART" id="SM00903"/>
    </source>
</evidence>
<keyword evidence="4" id="KW-1185">Reference proteome</keyword>
<dbReference type="GO" id="GO:0010181">
    <property type="term" value="F:FMN binding"/>
    <property type="evidence" value="ECO:0007669"/>
    <property type="project" value="InterPro"/>
</dbReference>
<evidence type="ECO:0000256" key="1">
    <source>
        <dbReference type="ARBA" id="ARBA00023002"/>
    </source>
</evidence>
<proteinExistence type="predicted"/>
<gene>
    <name evidence="3" type="ORF">QTJ16_001112</name>
</gene>
<sequence>MLARSHGQHGVVGRKTVVAEKRFYEVLYRWSKAAWEGAGLRGGTQRAISTPSPRKLYTLSHLRCSSSQRHIHNSSPCKEKKRQTGVTPTNELICQVRRTMRSVPNPVVIITASASTRPGSPPQQANRTLYRGMTLSSFTSLSLQPEPHITFNIRFPSRTLSALISTRYFYLHILDASPDGALLASAFTKGNLVPTRGDEKRLFESIAEKGLLRDVELEGKGGHLPLLKGRGVKSRLFCRMIGEEGETEGLIRVGDHVLVVAKVVPSFDIEDEDSGECVEEDQKQECGDEGGSMIEEAEEVAALSYAFGKYGRFQNLDAIDTPSEKK</sequence>
<comment type="caution">
    <text evidence="3">The sequence shown here is derived from an EMBL/GenBank/DDBJ whole genome shotgun (WGS) entry which is preliminary data.</text>
</comment>
<dbReference type="EMBL" id="JAUBYV010000001">
    <property type="protein sequence ID" value="KAK2630292.1"/>
    <property type="molecule type" value="Genomic_DNA"/>
</dbReference>
<dbReference type="InterPro" id="IPR012349">
    <property type="entry name" value="Split_barrel_FMN-bd"/>
</dbReference>
<dbReference type="SMART" id="SM00903">
    <property type="entry name" value="Flavin_Reduct"/>
    <property type="match status" value="1"/>
</dbReference>
<accession>A0AAD9T7H6</accession>
<dbReference type="Proteomes" id="UP001285354">
    <property type="component" value="Unassembled WGS sequence"/>
</dbReference>
<dbReference type="Gene3D" id="2.30.110.10">
    <property type="entry name" value="Electron Transport, Fmn-binding Protein, Chain A"/>
    <property type="match status" value="1"/>
</dbReference>
<dbReference type="InterPro" id="IPR002563">
    <property type="entry name" value="Flavin_Rdtase-like_dom"/>
</dbReference>
<dbReference type="Pfam" id="PF01613">
    <property type="entry name" value="Flavin_Reduct"/>
    <property type="match status" value="1"/>
</dbReference>
<dbReference type="GO" id="GO:0042602">
    <property type="term" value="F:riboflavin reductase (NADPH) activity"/>
    <property type="evidence" value="ECO:0007669"/>
    <property type="project" value="TreeGrafter"/>
</dbReference>
<dbReference type="PANTHER" id="PTHR30466:SF1">
    <property type="entry name" value="FMN REDUCTASE (NADH) RUTF"/>
    <property type="match status" value="1"/>
</dbReference>